<evidence type="ECO:0008006" key="4">
    <source>
        <dbReference type="Google" id="ProtNLM"/>
    </source>
</evidence>
<comment type="caution">
    <text evidence="2">The sequence shown here is derived from an EMBL/GenBank/DDBJ whole genome shotgun (WGS) entry which is preliminary data.</text>
</comment>
<reference evidence="2" key="2">
    <citation type="submission" date="2020-11" db="EMBL/GenBank/DDBJ databases">
        <authorList>
            <consortium name="DOE Joint Genome Institute"/>
            <person name="Kuo A."/>
            <person name="Miyauchi S."/>
            <person name="Kiss E."/>
            <person name="Drula E."/>
            <person name="Kohler A."/>
            <person name="Sanchez-Garcia M."/>
            <person name="Andreopoulos B."/>
            <person name="Barry K.W."/>
            <person name="Bonito G."/>
            <person name="Buee M."/>
            <person name="Carver A."/>
            <person name="Chen C."/>
            <person name="Cichocki N."/>
            <person name="Clum A."/>
            <person name="Culley D."/>
            <person name="Crous P.W."/>
            <person name="Fauchery L."/>
            <person name="Girlanda M."/>
            <person name="Hayes R."/>
            <person name="Keri Z."/>
            <person name="Labutti K."/>
            <person name="Lipzen A."/>
            <person name="Lombard V."/>
            <person name="Magnuson J."/>
            <person name="Maillard F."/>
            <person name="Morin E."/>
            <person name="Murat C."/>
            <person name="Nolan M."/>
            <person name="Ohm R."/>
            <person name="Pangilinan J."/>
            <person name="Pereira M."/>
            <person name="Perotto S."/>
            <person name="Peter M."/>
            <person name="Riley R."/>
            <person name="Sitrit Y."/>
            <person name="Stielow B."/>
            <person name="Szollosi G."/>
            <person name="Zifcakova L."/>
            <person name="Stursova M."/>
            <person name="Spatafora J.W."/>
            <person name="Tedersoo L."/>
            <person name="Vaario L.-M."/>
            <person name="Yamada A."/>
            <person name="Yan M."/>
            <person name="Wang P."/>
            <person name="Xu J."/>
            <person name="Bruns T."/>
            <person name="Baldrian P."/>
            <person name="Vilgalys R."/>
            <person name="Henrissat B."/>
            <person name="Grigoriev I.V."/>
            <person name="Hibbett D."/>
            <person name="Nagy L.G."/>
            <person name="Martin F.M."/>
        </authorList>
    </citation>
    <scope>NUCLEOTIDE SEQUENCE</scope>
    <source>
        <strain evidence="2">UH-Tt-Lm1</strain>
    </source>
</reference>
<name>A0A9P6HHL0_9AGAM</name>
<dbReference type="AlphaFoldDB" id="A0A9P6HHL0"/>
<sequence>MNPEASRPETDSHHIESDPEVKWPEENQMLVRRLRLDTEKLPHLPVEVWLLIFQLATEVPFAFLPRTESPFNLPSHPNPKEMTAELSRSLITKRYIALVCRSWNEIATPSLYGAVLLRSTRGVTAAWSTFCDSTKSDAGVLLGRHVKRIDISLRDLQMYHPGFDRERERMTERISGILQRLPNLSVFSMRTQVYNGDATGFAEALTYTSANTLHTIEWEGIDQPCDRICHSGAPWAKLVSSCPNLKSFDGPACWIFSTALHQDARLSHLSITHDDIEAWEAQPDPPTPPHIRYVSPGGRHVTHINTRACFSRAISLDVEFRSQDDLNRLLAQSPKLSQLILWASWPLMQGLTLDPSITHLGLSVYEKQTTLVYLVKGLGRLADWNIPGVKTLRLMSRHRLLEGENLQMKRVQKALQKIREAGLVLENWEGKPFV</sequence>
<proteinExistence type="predicted"/>
<organism evidence="2 3">
    <name type="scientific">Thelephora terrestris</name>
    <dbReference type="NCBI Taxonomy" id="56493"/>
    <lineage>
        <taxon>Eukaryota</taxon>
        <taxon>Fungi</taxon>
        <taxon>Dikarya</taxon>
        <taxon>Basidiomycota</taxon>
        <taxon>Agaricomycotina</taxon>
        <taxon>Agaricomycetes</taxon>
        <taxon>Thelephorales</taxon>
        <taxon>Thelephoraceae</taxon>
        <taxon>Thelephora</taxon>
    </lineage>
</organism>
<reference evidence="2" key="1">
    <citation type="journal article" date="2020" name="Nat. Commun.">
        <title>Large-scale genome sequencing of mycorrhizal fungi provides insights into the early evolution of symbiotic traits.</title>
        <authorList>
            <person name="Miyauchi S."/>
            <person name="Kiss E."/>
            <person name="Kuo A."/>
            <person name="Drula E."/>
            <person name="Kohler A."/>
            <person name="Sanchez-Garcia M."/>
            <person name="Morin E."/>
            <person name="Andreopoulos B."/>
            <person name="Barry K.W."/>
            <person name="Bonito G."/>
            <person name="Buee M."/>
            <person name="Carver A."/>
            <person name="Chen C."/>
            <person name="Cichocki N."/>
            <person name="Clum A."/>
            <person name="Culley D."/>
            <person name="Crous P.W."/>
            <person name="Fauchery L."/>
            <person name="Girlanda M."/>
            <person name="Hayes R.D."/>
            <person name="Keri Z."/>
            <person name="LaButti K."/>
            <person name="Lipzen A."/>
            <person name="Lombard V."/>
            <person name="Magnuson J."/>
            <person name="Maillard F."/>
            <person name="Murat C."/>
            <person name="Nolan M."/>
            <person name="Ohm R.A."/>
            <person name="Pangilinan J."/>
            <person name="Pereira M.F."/>
            <person name="Perotto S."/>
            <person name="Peter M."/>
            <person name="Pfister S."/>
            <person name="Riley R."/>
            <person name="Sitrit Y."/>
            <person name="Stielow J.B."/>
            <person name="Szollosi G."/>
            <person name="Zifcakova L."/>
            <person name="Stursova M."/>
            <person name="Spatafora J.W."/>
            <person name="Tedersoo L."/>
            <person name="Vaario L.M."/>
            <person name="Yamada A."/>
            <person name="Yan M."/>
            <person name="Wang P."/>
            <person name="Xu J."/>
            <person name="Bruns T."/>
            <person name="Baldrian P."/>
            <person name="Vilgalys R."/>
            <person name="Dunand C."/>
            <person name="Henrissat B."/>
            <person name="Grigoriev I.V."/>
            <person name="Hibbett D."/>
            <person name="Nagy L.G."/>
            <person name="Martin F.M."/>
        </authorList>
    </citation>
    <scope>NUCLEOTIDE SEQUENCE</scope>
    <source>
        <strain evidence="2">UH-Tt-Lm1</strain>
    </source>
</reference>
<protein>
    <recommendedName>
        <fullName evidence="4">F-box domain-containing protein</fullName>
    </recommendedName>
</protein>
<keyword evidence="3" id="KW-1185">Reference proteome</keyword>
<dbReference type="OrthoDB" id="3256525at2759"/>
<feature type="region of interest" description="Disordered" evidence="1">
    <location>
        <begin position="1"/>
        <end position="21"/>
    </location>
</feature>
<evidence type="ECO:0000313" key="3">
    <source>
        <dbReference type="Proteomes" id="UP000736335"/>
    </source>
</evidence>
<dbReference type="Proteomes" id="UP000736335">
    <property type="component" value="Unassembled WGS sequence"/>
</dbReference>
<evidence type="ECO:0000313" key="2">
    <source>
        <dbReference type="EMBL" id="KAF9786169.1"/>
    </source>
</evidence>
<evidence type="ECO:0000256" key="1">
    <source>
        <dbReference type="SAM" id="MobiDB-lite"/>
    </source>
</evidence>
<gene>
    <name evidence="2" type="ORF">BJ322DRAFT_1190742</name>
</gene>
<accession>A0A9P6HHL0</accession>
<dbReference type="EMBL" id="WIUZ02000006">
    <property type="protein sequence ID" value="KAF9786169.1"/>
    <property type="molecule type" value="Genomic_DNA"/>
</dbReference>